<comment type="caution">
    <text evidence="1">The sequence shown here is derived from an EMBL/GenBank/DDBJ whole genome shotgun (WGS) entry which is preliminary data.</text>
</comment>
<dbReference type="EMBL" id="JAAATX020000009">
    <property type="protein sequence ID" value="MBU9698868.1"/>
    <property type="molecule type" value="Genomic_DNA"/>
</dbReference>
<reference evidence="1 2" key="1">
    <citation type="submission" date="2021-06" db="EMBL/GenBank/DDBJ databases">
        <title>Rhodobacteraceae bacterium strain HSP-20.</title>
        <authorList>
            <person name="Chen W.-M."/>
        </authorList>
    </citation>
    <scope>NUCLEOTIDE SEQUENCE [LARGE SCALE GENOMIC DNA]</scope>
    <source>
        <strain evidence="1 2">HSP-20</strain>
    </source>
</reference>
<accession>A0ABS6J5I4</accession>
<keyword evidence="2" id="KW-1185">Reference proteome</keyword>
<organism evidence="1 2">
    <name type="scientific">Paragemmobacter amnigenus</name>
    <dbReference type="NCBI Taxonomy" id="2852097"/>
    <lineage>
        <taxon>Bacteria</taxon>
        <taxon>Pseudomonadati</taxon>
        <taxon>Pseudomonadota</taxon>
        <taxon>Alphaproteobacteria</taxon>
        <taxon>Rhodobacterales</taxon>
        <taxon>Paracoccaceae</taxon>
        <taxon>Paragemmobacter</taxon>
    </lineage>
</organism>
<evidence type="ECO:0000313" key="2">
    <source>
        <dbReference type="Proteomes" id="UP000731907"/>
    </source>
</evidence>
<dbReference type="RefSeq" id="WP_161762981.1">
    <property type="nucleotide sequence ID" value="NZ_JAAATX020000009.1"/>
</dbReference>
<sequence length="108" mass="12118">MRSIMMTCEGVAKLVAAQLVLDKYFAQVLPGQKAAKVRDLCARASRSPWSVTGSTNFRRWSKPILASPSAQVPDDPAHWCRVHICVDHFRRDQRLTSAALSPNLRRKS</sequence>
<name>A0ABS6J5I4_9RHOB</name>
<proteinExistence type="predicted"/>
<protein>
    <submittedName>
        <fullName evidence="1">Uncharacterized protein</fullName>
    </submittedName>
</protein>
<evidence type="ECO:0000313" key="1">
    <source>
        <dbReference type="EMBL" id="MBU9698868.1"/>
    </source>
</evidence>
<gene>
    <name evidence="1" type="ORF">GU927_013535</name>
</gene>
<dbReference type="Proteomes" id="UP000731907">
    <property type="component" value="Unassembled WGS sequence"/>
</dbReference>